<keyword evidence="3" id="KW-1185">Reference proteome</keyword>
<proteinExistence type="predicted"/>
<evidence type="ECO:0000313" key="3">
    <source>
        <dbReference type="Proteomes" id="UP001610444"/>
    </source>
</evidence>
<keyword evidence="1" id="KW-1133">Transmembrane helix</keyword>
<name>A0ABR4JNB7_9EURO</name>
<comment type="caution">
    <text evidence="2">The sequence shown here is derived from an EMBL/GenBank/DDBJ whole genome shotgun (WGS) entry which is preliminary data.</text>
</comment>
<dbReference type="GeneID" id="98156685"/>
<keyword evidence="1" id="KW-0472">Membrane</keyword>
<organism evidence="2 3">
    <name type="scientific">Aspergillus pseudodeflectus</name>
    <dbReference type="NCBI Taxonomy" id="176178"/>
    <lineage>
        <taxon>Eukaryota</taxon>
        <taxon>Fungi</taxon>
        <taxon>Dikarya</taxon>
        <taxon>Ascomycota</taxon>
        <taxon>Pezizomycotina</taxon>
        <taxon>Eurotiomycetes</taxon>
        <taxon>Eurotiomycetidae</taxon>
        <taxon>Eurotiales</taxon>
        <taxon>Aspergillaceae</taxon>
        <taxon>Aspergillus</taxon>
        <taxon>Aspergillus subgen. Nidulantes</taxon>
    </lineage>
</organism>
<protein>
    <submittedName>
        <fullName evidence="2">Uncharacterized protein</fullName>
    </submittedName>
</protein>
<sequence>MHPAAARVAVLFHFIPYHRRCKCKCMQYPISAHMQSTSGFEIVCRRVMQATFNFEHADSGADPPCSRNRVSNPSTPAESRFVCCRTRKNPIIFIPLPIFIYSIFFLLCHNGIPIPVSFVSVCRCALPRA</sequence>
<accession>A0ABR4JNB7</accession>
<keyword evidence="1" id="KW-0812">Transmembrane</keyword>
<dbReference type="Proteomes" id="UP001610444">
    <property type="component" value="Unassembled WGS sequence"/>
</dbReference>
<dbReference type="EMBL" id="JBFXLR010000057">
    <property type="protein sequence ID" value="KAL2841531.1"/>
    <property type="molecule type" value="Genomic_DNA"/>
</dbReference>
<feature type="transmembrane region" description="Helical" evidence="1">
    <location>
        <begin position="90"/>
        <end position="107"/>
    </location>
</feature>
<dbReference type="RefSeq" id="XP_070894626.1">
    <property type="nucleotide sequence ID" value="XM_071041521.1"/>
</dbReference>
<gene>
    <name evidence="2" type="ORF">BJX68DRAFT_245592</name>
</gene>
<evidence type="ECO:0000313" key="2">
    <source>
        <dbReference type="EMBL" id="KAL2841531.1"/>
    </source>
</evidence>
<evidence type="ECO:0000256" key="1">
    <source>
        <dbReference type="SAM" id="Phobius"/>
    </source>
</evidence>
<reference evidence="2 3" key="1">
    <citation type="submission" date="2024-07" db="EMBL/GenBank/DDBJ databases">
        <title>Section-level genome sequencing and comparative genomics of Aspergillus sections Usti and Cavernicolus.</title>
        <authorList>
            <consortium name="Lawrence Berkeley National Laboratory"/>
            <person name="Nybo J.L."/>
            <person name="Vesth T.C."/>
            <person name="Theobald S."/>
            <person name="Frisvad J.C."/>
            <person name="Larsen T.O."/>
            <person name="Kjaerboelling I."/>
            <person name="Rothschild-Mancinelli K."/>
            <person name="Lyhne E.K."/>
            <person name="Kogle M.E."/>
            <person name="Barry K."/>
            <person name="Clum A."/>
            <person name="Na H."/>
            <person name="Ledsgaard L."/>
            <person name="Lin J."/>
            <person name="Lipzen A."/>
            <person name="Kuo A."/>
            <person name="Riley R."/>
            <person name="Mondo S."/>
            <person name="LaButti K."/>
            <person name="Haridas S."/>
            <person name="Pangalinan J."/>
            <person name="Salamov A.A."/>
            <person name="Simmons B.A."/>
            <person name="Magnuson J.K."/>
            <person name="Chen J."/>
            <person name="Drula E."/>
            <person name="Henrissat B."/>
            <person name="Wiebenga A."/>
            <person name="Lubbers R.J."/>
            <person name="Gomes A.C."/>
            <person name="Macurrencykelacurrency M.R."/>
            <person name="Stajich J."/>
            <person name="Grigoriev I.V."/>
            <person name="Mortensen U.H."/>
            <person name="De vries R.P."/>
            <person name="Baker S.E."/>
            <person name="Andersen M.R."/>
        </authorList>
    </citation>
    <scope>NUCLEOTIDE SEQUENCE [LARGE SCALE GENOMIC DNA]</scope>
    <source>
        <strain evidence="2 3">CBS 756.74</strain>
    </source>
</reference>